<gene>
    <name evidence="1" type="ORF">IAA17_04015</name>
</gene>
<reference evidence="1" key="2">
    <citation type="submission" date="2021-04" db="EMBL/GenBank/DDBJ databases">
        <authorList>
            <person name="Gilroy R."/>
        </authorList>
    </citation>
    <scope>NUCLEOTIDE SEQUENCE</scope>
    <source>
        <strain evidence="1">ChiBcec1-1093</strain>
    </source>
</reference>
<dbReference type="EMBL" id="DXBC01000060">
    <property type="protein sequence ID" value="HIZ78930.1"/>
    <property type="molecule type" value="Genomic_DNA"/>
</dbReference>
<evidence type="ECO:0000313" key="1">
    <source>
        <dbReference type="EMBL" id="HIZ78930.1"/>
    </source>
</evidence>
<accession>A0A9D2GGY3</accession>
<organism evidence="1 2">
    <name type="scientific">Candidatus Lachnoclostridium stercorigallinarum</name>
    <dbReference type="NCBI Taxonomy" id="2838634"/>
    <lineage>
        <taxon>Bacteria</taxon>
        <taxon>Bacillati</taxon>
        <taxon>Bacillota</taxon>
        <taxon>Clostridia</taxon>
        <taxon>Lachnospirales</taxon>
        <taxon>Lachnospiraceae</taxon>
    </lineage>
</organism>
<dbReference type="AlphaFoldDB" id="A0A9D2GGY3"/>
<comment type="caution">
    <text evidence="1">The sequence shown here is derived from an EMBL/GenBank/DDBJ whole genome shotgun (WGS) entry which is preliminary data.</text>
</comment>
<sequence>MKLSQIFSSELIYRELAEHRIDLGFVTSYQENIKSIFPKADYTIVKSYELMLTLSRSNPIYDQLEFKDGCLSESSYHLLEGLPIFRGKNDMVRKRMDEDIFPTLGIRPKKKDGLIDIEFTFQAMMLENTFSILPVSRIRGGDIEQIPLLFHPKVQRLFIYPAKRHLTQPERELISRVTDTYRDISYYYDISL</sequence>
<evidence type="ECO:0000313" key="2">
    <source>
        <dbReference type="Proteomes" id="UP000824101"/>
    </source>
</evidence>
<reference evidence="1" key="1">
    <citation type="journal article" date="2021" name="PeerJ">
        <title>Extensive microbial diversity within the chicken gut microbiome revealed by metagenomics and culture.</title>
        <authorList>
            <person name="Gilroy R."/>
            <person name="Ravi A."/>
            <person name="Getino M."/>
            <person name="Pursley I."/>
            <person name="Horton D.L."/>
            <person name="Alikhan N.F."/>
            <person name="Baker D."/>
            <person name="Gharbi K."/>
            <person name="Hall N."/>
            <person name="Watson M."/>
            <person name="Adriaenssens E.M."/>
            <person name="Foster-Nyarko E."/>
            <person name="Jarju S."/>
            <person name="Secka A."/>
            <person name="Antonio M."/>
            <person name="Oren A."/>
            <person name="Chaudhuri R.R."/>
            <person name="La Ragione R."/>
            <person name="Hildebrand F."/>
            <person name="Pallen M.J."/>
        </authorList>
    </citation>
    <scope>NUCLEOTIDE SEQUENCE</scope>
    <source>
        <strain evidence="1">ChiBcec1-1093</strain>
    </source>
</reference>
<proteinExistence type="predicted"/>
<dbReference type="Proteomes" id="UP000824101">
    <property type="component" value="Unassembled WGS sequence"/>
</dbReference>
<name>A0A9D2GGY3_9FIRM</name>
<protein>
    <submittedName>
        <fullName evidence="1">Uncharacterized protein</fullName>
    </submittedName>
</protein>